<sequence>MRIKLYLFFFLFLISISFPYDFQNLYDQIKNISDEVFYVNSFDGTKLAYRVAEPKEPKYVLIFIHGISLYGKYYYHFLKNLSDDGIKVYFLDLRGHGNSEGRRGDSPNEDTFVKDLQSFYSFVEEQNKDLPIYLGGHSMGAGLLLKFVYYEKIKPKGLILIAGGLPMENFRQNNSLLKIKTTSKILFFTSYIFSHFRIIGWELPDSIDDPLIVKDYSYAFFRAVFPSNIKEIWRNLDIPVLSIVGDRDEFYPSEEVLRVYEKYKDDKRKFILLKDTNHIDVIIKCIPYIKEWILSGG</sequence>
<keyword evidence="2" id="KW-0378">Hydrolase</keyword>
<protein>
    <submittedName>
        <fullName evidence="2">Alpha/beta fold hydrolase</fullName>
    </submittedName>
</protein>
<dbReference type="Pfam" id="PF12146">
    <property type="entry name" value="Hydrolase_4"/>
    <property type="match status" value="1"/>
</dbReference>
<dbReference type="GO" id="GO:0016787">
    <property type="term" value="F:hydrolase activity"/>
    <property type="evidence" value="ECO:0007669"/>
    <property type="project" value="UniProtKB-KW"/>
</dbReference>
<dbReference type="PANTHER" id="PTHR11614">
    <property type="entry name" value="PHOSPHOLIPASE-RELATED"/>
    <property type="match status" value="1"/>
</dbReference>
<evidence type="ECO:0000313" key="2">
    <source>
        <dbReference type="EMBL" id="HGK24526.1"/>
    </source>
</evidence>
<comment type="caution">
    <text evidence="2">The sequence shown here is derived from an EMBL/GenBank/DDBJ whole genome shotgun (WGS) entry which is preliminary data.</text>
</comment>
<dbReference type="InterPro" id="IPR022742">
    <property type="entry name" value="Hydrolase_4"/>
</dbReference>
<reference evidence="2" key="1">
    <citation type="journal article" date="2020" name="mSystems">
        <title>Genome- and Community-Level Interaction Insights into Carbon Utilization and Element Cycling Functions of Hydrothermarchaeota in Hydrothermal Sediment.</title>
        <authorList>
            <person name="Zhou Z."/>
            <person name="Liu Y."/>
            <person name="Xu W."/>
            <person name="Pan J."/>
            <person name="Luo Z.H."/>
            <person name="Li M."/>
        </authorList>
    </citation>
    <scope>NUCLEOTIDE SEQUENCE [LARGE SCALE GENOMIC DNA]</scope>
    <source>
        <strain evidence="2">SpSt-70</strain>
    </source>
</reference>
<proteinExistence type="predicted"/>
<organism evidence="2">
    <name type="scientific">Dictyoglomus thermophilum</name>
    <dbReference type="NCBI Taxonomy" id="14"/>
    <lineage>
        <taxon>Bacteria</taxon>
        <taxon>Pseudomonadati</taxon>
        <taxon>Dictyoglomota</taxon>
        <taxon>Dictyoglomia</taxon>
        <taxon>Dictyoglomales</taxon>
        <taxon>Dictyoglomaceae</taxon>
        <taxon>Dictyoglomus</taxon>
    </lineage>
</organism>
<dbReference type="EMBL" id="DTDV01000023">
    <property type="protein sequence ID" value="HGK24526.1"/>
    <property type="molecule type" value="Genomic_DNA"/>
</dbReference>
<dbReference type="SUPFAM" id="SSF53474">
    <property type="entry name" value="alpha/beta-Hydrolases"/>
    <property type="match status" value="1"/>
</dbReference>
<name>A0A7V3ZKB7_DICTH</name>
<accession>A0A7V3ZKB7</accession>
<dbReference type="AlphaFoldDB" id="A0A7V3ZKB7"/>
<gene>
    <name evidence="2" type="ORF">ENU78_08925</name>
</gene>
<dbReference type="InterPro" id="IPR051044">
    <property type="entry name" value="MAG_DAG_Lipase"/>
</dbReference>
<dbReference type="Gene3D" id="3.40.50.1820">
    <property type="entry name" value="alpha/beta hydrolase"/>
    <property type="match status" value="1"/>
</dbReference>
<evidence type="ECO:0000259" key="1">
    <source>
        <dbReference type="Pfam" id="PF12146"/>
    </source>
</evidence>
<feature type="domain" description="Serine aminopeptidase S33" evidence="1">
    <location>
        <begin position="56"/>
        <end position="278"/>
    </location>
</feature>
<dbReference type="InterPro" id="IPR029058">
    <property type="entry name" value="AB_hydrolase_fold"/>
</dbReference>